<name>A0AAD8T227_LOLMU</name>
<dbReference type="Proteomes" id="UP001231189">
    <property type="component" value="Unassembled WGS sequence"/>
</dbReference>
<dbReference type="AlphaFoldDB" id="A0AAD8T227"/>
<sequence length="186" mass="19503">MQLAVAGFGNGYEELVGAMILSALTAIAAGNCPYPRSPATAASRSLPSRAWPSSFRRGRVGGRTGDGAVPMLVPLLYSPDAGLQLNAPREFNYKKISAATRGFDASRVIENGAFGVVCKGIVLYTAAMVVVKRCTNANANADGAQARAEFLSELCISEFPSAAGARTWRQQLEAVRAARSILHAAA</sequence>
<evidence type="ECO:0000313" key="1">
    <source>
        <dbReference type="EMBL" id="KAK1668488.1"/>
    </source>
</evidence>
<evidence type="ECO:0000313" key="2">
    <source>
        <dbReference type="Proteomes" id="UP001231189"/>
    </source>
</evidence>
<dbReference type="EMBL" id="JAUUTY010000003">
    <property type="protein sequence ID" value="KAK1668488.1"/>
    <property type="molecule type" value="Genomic_DNA"/>
</dbReference>
<reference evidence="1" key="1">
    <citation type="submission" date="2023-07" db="EMBL/GenBank/DDBJ databases">
        <title>A chromosome-level genome assembly of Lolium multiflorum.</title>
        <authorList>
            <person name="Chen Y."/>
            <person name="Copetti D."/>
            <person name="Kolliker R."/>
            <person name="Studer B."/>
        </authorList>
    </citation>
    <scope>NUCLEOTIDE SEQUENCE</scope>
    <source>
        <strain evidence="1">02402/16</strain>
        <tissue evidence="1">Leaf</tissue>
    </source>
</reference>
<dbReference type="Gene3D" id="3.30.200.20">
    <property type="entry name" value="Phosphorylase Kinase, domain 1"/>
    <property type="match status" value="1"/>
</dbReference>
<dbReference type="InterPro" id="IPR011009">
    <property type="entry name" value="Kinase-like_dom_sf"/>
</dbReference>
<organism evidence="1 2">
    <name type="scientific">Lolium multiflorum</name>
    <name type="common">Italian ryegrass</name>
    <name type="synonym">Lolium perenne subsp. multiflorum</name>
    <dbReference type="NCBI Taxonomy" id="4521"/>
    <lineage>
        <taxon>Eukaryota</taxon>
        <taxon>Viridiplantae</taxon>
        <taxon>Streptophyta</taxon>
        <taxon>Embryophyta</taxon>
        <taxon>Tracheophyta</taxon>
        <taxon>Spermatophyta</taxon>
        <taxon>Magnoliopsida</taxon>
        <taxon>Liliopsida</taxon>
        <taxon>Poales</taxon>
        <taxon>Poaceae</taxon>
        <taxon>BOP clade</taxon>
        <taxon>Pooideae</taxon>
        <taxon>Poodae</taxon>
        <taxon>Poeae</taxon>
        <taxon>Poeae Chloroplast Group 2 (Poeae type)</taxon>
        <taxon>Loliodinae</taxon>
        <taxon>Loliinae</taxon>
        <taxon>Lolium</taxon>
    </lineage>
</organism>
<accession>A0AAD8T227</accession>
<evidence type="ECO:0008006" key="3">
    <source>
        <dbReference type="Google" id="ProtNLM"/>
    </source>
</evidence>
<keyword evidence="2" id="KW-1185">Reference proteome</keyword>
<gene>
    <name evidence="1" type="ORF">QYE76_056647</name>
</gene>
<proteinExistence type="predicted"/>
<dbReference type="SUPFAM" id="SSF56112">
    <property type="entry name" value="Protein kinase-like (PK-like)"/>
    <property type="match status" value="1"/>
</dbReference>
<protein>
    <recommendedName>
        <fullName evidence="3">Protein kinase domain-containing protein</fullName>
    </recommendedName>
</protein>
<comment type="caution">
    <text evidence="1">The sequence shown here is derived from an EMBL/GenBank/DDBJ whole genome shotgun (WGS) entry which is preliminary data.</text>
</comment>